<dbReference type="KEGG" id="dpi:BN4_10296"/>
<sequence>MSTSCGKVHKLEDFKDEADGENGAKNDEVRANRMGNTQKDMSKVALIVSLLSVLLLVIFFFGMNQNIAGLTDEVQSLGVLRDDVNSLDQQVVQMQSDIPHEMQRMLAHDIVNEMTMKAFYLTDTLQDESLRVKMQEVLQGLKEIRTGLEQ</sequence>
<dbReference type="Proteomes" id="UP000011724">
    <property type="component" value="Chromosome"/>
</dbReference>
<dbReference type="HOGENOM" id="CLU_117544_0_0_7"/>
<dbReference type="BioCyc" id="DPIE1322246:BN4_RS01560-MONOMER"/>
<evidence type="ECO:0000313" key="3">
    <source>
        <dbReference type="Proteomes" id="UP000011724"/>
    </source>
</evidence>
<name>M1WNE9_PSEP2</name>
<gene>
    <name evidence="2" type="ordered locus">BN4_10296</name>
</gene>
<dbReference type="PATRIC" id="fig|879567.3.peg.307"/>
<dbReference type="OrthoDB" id="5459215at2"/>
<proteinExistence type="predicted"/>
<keyword evidence="3" id="KW-1185">Reference proteome</keyword>
<protein>
    <submittedName>
        <fullName evidence="2">Uncharacterized protein</fullName>
    </submittedName>
</protein>
<evidence type="ECO:0000313" key="2">
    <source>
        <dbReference type="EMBL" id="CCH47534.1"/>
    </source>
</evidence>
<reference evidence="3" key="2">
    <citation type="journal article" date="2013" name="Stand. Genomic Sci.">
        <title>Complete genome sequence of Desulfocapsa sulfexigens, a marine deltaproteobacterium specialized in disproportionating inorganic sulfur compounds.</title>
        <authorList>
            <person name="Finster K.W."/>
            <person name="Kjeldsen K.U."/>
            <person name="Kube M."/>
            <person name="Reinhardt R."/>
            <person name="Mussmann M."/>
            <person name="Amann R."/>
            <person name="Schreiber L."/>
        </authorList>
    </citation>
    <scope>NUCLEOTIDE SEQUENCE [LARGE SCALE GENOMIC DNA]</scope>
    <source>
        <strain evidence="3">DSM 10523 / SB164P1</strain>
    </source>
</reference>
<feature type="transmembrane region" description="Helical" evidence="1">
    <location>
        <begin position="44"/>
        <end position="63"/>
    </location>
</feature>
<evidence type="ECO:0000256" key="1">
    <source>
        <dbReference type="SAM" id="Phobius"/>
    </source>
</evidence>
<keyword evidence="1" id="KW-1133">Transmembrane helix</keyword>
<dbReference type="RefSeq" id="WP_015413589.1">
    <property type="nucleotide sequence ID" value="NC_020409.1"/>
</dbReference>
<reference evidence="2 3" key="1">
    <citation type="journal article" date="2013" name="PLoS ONE">
        <title>The first genomic and proteomic characterization of a deep-sea sulfate reducer: insights into the piezophilic lifestyle of Desulfovibrio piezophilus.</title>
        <authorList>
            <person name="Pradel N."/>
            <person name="Ji B."/>
            <person name="Gimenez G."/>
            <person name="Talla E."/>
            <person name="Lenoble P."/>
            <person name="Garel M."/>
            <person name="Tamburini C."/>
            <person name="Fourquet P."/>
            <person name="Lebrun R."/>
            <person name="Bertin P."/>
            <person name="Denis Y."/>
            <person name="Pophillat M."/>
            <person name="Barbe V."/>
            <person name="Ollivier B."/>
            <person name="Dolla A."/>
        </authorList>
    </citation>
    <scope>NUCLEOTIDE SEQUENCE [LARGE SCALE GENOMIC DNA]</scope>
    <source>
        <strain evidence="3">DSM 10523 / SB164P1</strain>
    </source>
</reference>
<dbReference type="EMBL" id="FO203427">
    <property type="protein sequence ID" value="CCH47534.1"/>
    <property type="molecule type" value="Genomic_DNA"/>
</dbReference>
<keyword evidence="1" id="KW-0472">Membrane</keyword>
<organism evidence="2 3">
    <name type="scientific">Pseudodesulfovibrio piezophilus (strain DSM 21447 / JCM 15486 / C1TLV30)</name>
    <name type="common">Desulfovibrio piezophilus</name>
    <dbReference type="NCBI Taxonomy" id="1322246"/>
    <lineage>
        <taxon>Bacteria</taxon>
        <taxon>Pseudomonadati</taxon>
        <taxon>Thermodesulfobacteriota</taxon>
        <taxon>Desulfovibrionia</taxon>
        <taxon>Desulfovibrionales</taxon>
        <taxon>Desulfovibrionaceae</taxon>
    </lineage>
</organism>
<dbReference type="AlphaFoldDB" id="M1WNE9"/>
<dbReference type="eggNOG" id="ENOG50349KX">
    <property type="taxonomic scope" value="Bacteria"/>
</dbReference>
<accession>M1WNE9</accession>
<keyword evidence="1" id="KW-0812">Transmembrane</keyword>